<keyword evidence="5 14" id="KW-0552">Olfaction</keyword>
<organism evidence="16 17">
    <name type="scientific">Pyxicephalus adspersus</name>
    <name type="common">African bullfrog</name>
    <dbReference type="NCBI Taxonomy" id="30357"/>
    <lineage>
        <taxon>Eukaryota</taxon>
        <taxon>Metazoa</taxon>
        <taxon>Chordata</taxon>
        <taxon>Craniata</taxon>
        <taxon>Vertebrata</taxon>
        <taxon>Euteleostomi</taxon>
        <taxon>Amphibia</taxon>
        <taxon>Batrachia</taxon>
        <taxon>Anura</taxon>
        <taxon>Neobatrachia</taxon>
        <taxon>Ranoidea</taxon>
        <taxon>Pyxicephalidae</taxon>
        <taxon>Pyxicephalinae</taxon>
        <taxon>Pyxicephalus</taxon>
    </lineage>
</organism>
<dbReference type="EMBL" id="DYDO01000002">
    <property type="protein sequence ID" value="DBA29811.1"/>
    <property type="molecule type" value="Genomic_DNA"/>
</dbReference>
<keyword evidence="17" id="KW-1185">Reference proteome</keyword>
<evidence type="ECO:0000256" key="1">
    <source>
        <dbReference type="ARBA" id="ARBA00004651"/>
    </source>
</evidence>
<dbReference type="FunFam" id="1.20.1070.10:FF:000010">
    <property type="entry name" value="Olfactory receptor"/>
    <property type="match status" value="1"/>
</dbReference>
<dbReference type="InterPro" id="IPR017452">
    <property type="entry name" value="GPCR_Rhodpsn_7TM"/>
</dbReference>
<dbReference type="GO" id="GO:0004930">
    <property type="term" value="F:G protein-coupled receptor activity"/>
    <property type="evidence" value="ECO:0007669"/>
    <property type="project" value="UniProtKB-KW"/>
</dbReference>
<evidence type="ECO:0000256" key="13">
    <source>
        <dbReference type="RuleBase" id="RU000688"/>
    </source>
</evidence>
<dbReference type="PRINTS" id="PR00237">
    <property type="entry name" value="GPCRRHODOPSN"/>
</dbReference>
<feature type="transmembrane region" description="Helical" evidence="14">
    <location>
        <begin position="272"/>
        <end position="289"/>
    </location>
</feature>
<dbReference type="PROSITE" id="PS00237">
    <property type="entry name" value="G_PROTEIN_RECEP_F1_1"/>
    <property type="match status" value="1"/>
</dbReference>
<accession>A0AAV3AYL6</accession>
<dbReference type="InterPro" id="IPR000725">
    <property type="entry name" value="Olfact_rcpt"/>
</dbReference>
<gene>
    <name evidence="16" type="ORF">GDO54_005871</name>
</gene>
<dbReference type="InterPro" id="IPR000276">
    <property type="entry name" value="GPCR_Rhodpsn"/>
</dbReference>
<dbReference type="GO" id="GO:0005886">
    <property type="term" value="C:plasma membrane"/>
    <property type="evidence" value="ECO:0007669"/>
    <property type="project" value="UniProtKB-SubCell"/>
</dbReference>
<keyword evidence="6 14" id="KW-1133">Transmembrane helix</keyword>
<keyword evidence="10 13" id="KW-0675">Receptor</keyword>
<evidence type="ECO:0000256" key="12">
    <source>
        <dbReference type="ARBA" id="ARBA00023224"/>
    </source>
</evidence>
<evidence type="ECO:0000256" key="7">
    <source>
        <dbReference type="ARBA" id="ARBA00023040"/>
    </source>
</evidence>
<keyword evidence="9" id="KW-1015">Disulfide bond</keyword>
<sequence length="311" mass="35163">MKEKNGTIINFFLLGFPNIGGFGVIFFIFVLIAFTSALFFDGLLIISVSTKKFLDAPMYFFLKNFLCSEIILVTLVVPNMLRVIWLNGATISIAGCIAQSYLYCASGSTESYLLAAMAYDRYLAICKPLLYNQIMNQNLQYFLVIFCWMFGFMSTLITMSFEALLSFCGPNVIDHYFCDLAPFVDLACSDTSSFQIEILILSFPIMVIPFVLILVSYGCVVVAILQMSSITRRKKAFSTCSSHLFIVSMYFGSLIIIYLVPSNSQTLNKMISVLYTVVTPLFNPFIYSIRNQEIRAIMWATVTFKLIHNKN</sequence>
<keyword evidence="2 14" id="KW-1003">Cell membrane</keyword>
<dbReference type="GO" id="GO:0004984">
    <property type="term" value="F:olfactory receptor activity"/>
    <property type="evidence" value="ECO:0007669"/>
    <property type="project" value="InterPro"/>
</dbReference>
<keyword evidence="3 14" id="KW-0716">Sensory transduction</keyword>
<evidence type="ECO:0000256" key="9">
    <source>
        <dbReference type="ARBA" id="ARBA00023157"/>
    </source>
</evidence>
<evidence type="ECO:0000256" key="8">
    <source>
        <dbReference type="ARBA" id="ARBA00023136"/>
    </source>
</evidence>
<comment type="similarity">
    <text evidence="13">Belongs to the G-protein coupled receptor 1 family.</text>
</comment>
<dbReference type="Gene3D" id="1.20.1070.10">
    <property type="entry name" value="Rhodopsin 7-helix transmembrane proteins"/>
    <property type="match status" value="1"/>
</dbReference>
<keyword evidence="8 14" id="KW-0472">Membrane</keyword>
<comment type="subcellular location">
    <subcellularLocation>
        <location evidence="1 14">Cell membrane</location>
        <topology evidence="1 14">Multi-pass membrane protein</topology>
    </subcellularLocation>
</comment>
<feature type="transmembrane region" description="Helical" evidence="14">
    <location>
        <begin position="141"/>
        <end position="161"/>
    </location>
</feature>
<feature type="transmembrane region" description="Helical" evidence="14">
    <location>
        <begin position="198"/>
        <end position="225"/>
    </location>
</feature>
<feature type="transmembrane region" description="Helical" evidence="14">
    <location>
        <begin position="20"/>
        <end position="46"/>
    </location>
</feature>
<dbReference type="PANTHER" id="PTHR24242:SF408">
    <property type="entry name" value="OLFACTORY RECEPTOR 11A1-LIKE"/>
    <property type="match status" value="1"/>
</dbReference>
<name>A0AAV3AYL6_PYXAD</name>
<keyword evidence="11" id="KW-0325">Glycoprotein</keyword>
<dbReference type="SUPFAM" id="SSF81321">
    <property type="entry name" value="Family A G protein-coupled receptor-like"/>
    <property type="match status" value="1"/>
</dbReference>
<evidence type="ECO:0000256" key="6">
    <source>
        <dbReference type="ARBA" id="ARBA00022989"/>
    </source>
</evidence>
<evidence type="ECO:0000256" key="4">
    <source>
        <dbReference type="ARBA" id="ARBA00022692"/>
    </source>
</evidence>
<comment type="caution">
    <text evidence="16">The sequence shown here is derived from an EMBL/GenBank/DDBJ whole genome shotgun (WGS) entry which is preliminary data.</text>
</comment>
<keyword evidence="12 13" id="KW-0807">Transducer</keyword>
<feature type="transmembrane region" description="Helical" evidence="14">
    <location>
        <begin position="58"/>
        <end position="77"/>
    </location>
</feature>
<reference evidence="16" key="1">
    <citation type="thesis" date="2020" institute="ProQuest LLC" country="789 East Eisenhower Parkway, Ann Arbor, MI, USA">
        <title>Comparative Genomics and Chromosome Evolution.</title>
        <authorList>
            <person name="Mudd A.B."/>
        </authorList>
    </citation>
    <scope>NUCLEOTIDE SEQUENCE</scope>
    <source>
        <strain evidence="16">1538</strain>
        <tissue evidence="16">Blood</tissue>
    </source>
</reference>
<evidence type="ECO:0000259" key="15">
    <source>
        <dbReference type="PROSITE" id="PS50262"/>
    </source>
</evidence>
<protein>
    <recommendedName>
        <fullName evidence="14">Olfactory receptor</fullName>
    </recommendedName>
</protein>
<dbReference type="PROSITE" id="PS50262">
    <property type="entry name" value="G_PROTEIN_RECEP_F1_2"/>
    <property type="match status" value="1"/>
</dbReference>
<dbReference type="Pfam" id="PF13853">
    <property type="entry name" value="7tm_4"/>
    <property type="match status" value="1"/>
</dbReference>
<keyword evidence="4 13" id="KW-0812">Transmembrane</keyword>
<dbReference type="AlphaFoldDB" id="A0AAV3AYL6"/>
<dbReference type="PANTHER" id="PTHR24242">
    <property type="entry name" value="G-PROTEIN COUPLED RECEPTOR"/>
    <property type="match status" value="1"/>
</dbReference>
<evidence type="ECO:0000256" key="14">
    <source>
        <dbReference type="RuleBase" id="RU363047"/>
    </source>
</evidence>
<dbReference type="PRINTS" id="PR00245">
    <property type="entry name" value="OLFACTORYR"/>
</dbReference>
<evidence type="ECO:0000256" key="10">
    <source>
        <dbReference type="ARBA" id="ARBA00023170"/>
    </source>
</evidence>
<evidence type="ECO:0000256" key="11">
    <source>
        <dbReference type="ARBA" id="ARBA00023180"/>
    </source>
</evidence>
<keyword evidence="7 13" id="KW-0297">G-protein coupled receptor</keyword>
<evidence type="ECO:0000313" key="17">
    <source>
        <dbReference type="Proteomes" id="UP001181693"/>
    </source>
</evidence>
<feature type="transmembrane region" description="Helical" evidence="14">
    <location>
        <begin position="237"/>
        <end position="260"/>
    </location>
</feature>
<proteinExistence type="inferred from homology"/>
<dbReference type="InterPro" id="IPR050939">
    <property type="entry name" value="Olfactory_GPCR1"/>
</dbReference>
<evidence type="ECO:0000313" key="16">
    <source>
        <dbReference type="EMBL" id="DBA29811.1"/>
    </source>
</evidence>
<evidence type="ECO:0000256" key="3">
    <source>
        <dbReference type="ARBA" id="ARBA00022606"/>
    </source>
</evidence>
<dbReference type="Proteomes" id="UP001181693">
    <property type="component" value="Unassembled WGS sequence"/>
</dbReference>
<evidence type="ECO:0000256" key="2">
    <source>
        <dbReference type="ARBA" id="ARBA00022475"/>
    </source>
</evidence>
<evidence type="ECO:0000256" key="5">
    <source>
        <dbReference type="ARBA" id="ARBA00022725"/>
    </source>
</evidence>
<feature type="domain" description="G-protein coupled receptors family 1 profile" evidence="15">
    <location>
        <begin position="40"/>
        <end position="287"/>
    </location>
</feature>